<organism evidence="3 4">
    <name type="scientific">Streptacidiphilus alkalitolerans</name>
    <dbReference type="NCBI Taxonomy" id="3342712"/>
    <lineage>
        <taxon>Bacteria</taxon>
        <taxon>Bacillati</taxon>
        <taxon>Actinomycetota</taxon>
        <taxon>Actinomycetes</taxon>
        <taxon>Kitasatosporales</taxon>
        <taxon>Streptomycetaceae</taxon>
        <taxon>Streptacidiphilus</taxon>
    </lineage>
</organism>
<gene>
    <name evidence="3" type="ORF">ACEZDG_27805</name>
</gene>
<keyword evidence="4" id="KW-1185">Reference proteome</keyword>
<evidence type="ECO:0000313" key="4">
    <source>
        <dbReference type="Proteomes" id="UP001592582"/>
    </source>
</evidence>
<dbReference type="Gene3D" id="3.10.180.10">
    <property type="entry name" value="2,3-Dihydroxybiphenyl 1,2-Dioxygenase, domain 1"/>
    <property type="match status" value="1"/>
</dbReference>
<accession>A0ABV6VHA0</accession>
<feature type="domain" description="Glyoxalase-like" evidence="2">
    <location>
        <begin position="117"/>
        <end position="223"/>
    </location>
</feature>
<dbReference type="Pfam" id="PF18029">
    <property type="entry name" value="Glyoxalase_6"/>
    <property type="match status" value="1"/>
</dbReference>
<dbReference type="EMBL" id="JBHEZX010000014">
    <property type="protein sequence ID" value="MFC1413078.1"/>
    <property type="molecule type" value="Genomic_DNA"/>
</dbReference>
<dbReference type="SUPFAM" id="SSF54593">
    <property type="entry name" value="Glyoxalase/Bleomycin resistance protein/Dihydroxybiphenyl dioxygenase"/>
    <property type="match status" value="1"/>
</dbReference>
<proteinExistence type="predicted"/>
<feature type="region of interest" description="Disordered" evidence="1">
    <location>
        <begin position="226"/>
        <end position="247"/>
    </location>
</feature>
<name>A0ABV6VHA0_9ACTN</name>
<dbReference type="RefSeq" id="WP_380514367.1">
    <property type="nucleotide sequence ID" value="NZ_JBHEZX010000014.1"/>
</dbReference>
<evidence type="ECO:0000313" key="3">
    <source>
        <dbReference type="EMBL" id="MFC1413078.1"/>
    </source>
</evidence>
<dbReference type="InterPro" id="IPR041581">
    <property type="entry name" value="Glyoxalase_6"/>
</dbReference>
<sequence length="247" mass="25983">MAEALSRQGVSDAVGGLGWRYLLGTLRTSVLVGSLARAAEVAARAVAACGADADRHLRVDLRPDRVVLTLQSLDQAALTARDIELARLLSAAVGEAGLRTEPEVGTGAARSVQFLEIGIDALDIAAIRPFWKAVLGYDDEPGADGPEDPLVDPVGQGPAVWFQQMDRPRPQRNRIHFDVSVPHDEAPGRIEAALAAGGRLLSAARAPSFWVLADSEGNEACVTTWQGRDGAQPQASAENGAAPWPAS</sequence>
<comment type="caution">
    <text evidence="3">The sequence shown here is derived from an EMBL/GenBank/DDBJ whole genome shotgun (WGS) entry which is preliminary data.</text>
</comment>
<dbReference type="InterPro" id="IPR029068">
    <property type="entry name" value="Glyas_Bleomycin-R_OHBP_Dase"/>
</dbReference>
<dbReference type="Proteomes" id="UP001592582">
    <property type="component" value="Unassembled WGS sequence"/>
</dbReference>
<protein>
    <submittedName>
        <fullName evidence="3">VOC family protein</fullName>
    </submittedName>
</protein>
<reference evidence="3 4" key="1">
    <citation type="submission" date="2024-09" db="EMBL/GenBank/DDBJ databases">
        <authorList>
            <person name="Lee S.D."/>
        </authorList>
    </citation>
    <scope>NUCLEOTIDE SEQUENCE [LARGE SCALE GENOMIC DNA]</scope>
    <source>
        <strain evidence="3 4">N1-1</strain>
    </source>
</reference>
<dbReference type="SUPFAM" id="SSF55248">
    <property type="entry name" value="PCD-like"/>
    <property type="match status" value="1"/>
</dbReference>
<dbReference type="PANTHER" id="PTHR35908">
    <property type="entry name" value="HYPOTHETICAL FUSION PROTEIN"/>
    <property type="match status" value="1"/>
</dbReference>
<dbReference type="InterPro" id="IPR036428">
    <property type="entry name" value="PCD_sf"/>
</dbReference>
<evidence type="ECO:0000259" key="2">
    <source>
        <dbReference type="Pfam" id="PF18029"/>
    </source>
</evidence>
<evidence type="ECO:0000256" key="1">
    <source>
        <dbReference type="SAM" id="MobiDB-lite"/>
    </source>
</evidence>
<dbReference type="PANTHER" id="PTHR35908:SF1">
    <property type="entry name" value="CONSERVED PROTEIN"/>
    <property type="match status" value="1"/>
</dbReference>